<name>A0A239LEM2_EKHLU</name>
<evidence type="ECO:0000313" key="1">
    <source>
        <dbReference type="EMBL" id="SNT28358.1"/>
    </source>
</evidence>
<dbReference type="RefSeq" id="WP_144017448.1">
    <property type="nucleotide sequence ID" value="NZ_FZPD01000005.1"/>
</dbReference>
<dbReference type="AlphaFoldDB" id="A0A239LEM2"/>
<sequence>MRRILFLIITTLPMIALSQQSFERAVIETATGAYIVFTNDSNSMVIYLDTADIELMDTENNFFIQVDKKWTLQFFTLSFQNPNNNDLSNLDNQKSSLFQYMNYELEYIKNEIKMNIENEKVFWGPLGNKHFLLWHFDTPDLPAVQKQLYMTAICFNSFLNINVPLMNDQEYVDGVELLNRVGRNLVLHDHPIDIEEMYKKVNGS</sequence>
<organism evidence="1 2">
    <name type="scientific">Ekhidna lutea</name>
    <dbReference type="NCBI Taxonomy" id="447679"/>
    <lineage>
        <taxon>Bacteria</taxon>
        <taxon>Pseudomonadati</taxon>
        <taxon>Bacteroidota</taxon>
        <taxon>Cytophagia</taxon>
        <taxon>Cytophagales</taxon>
        <taxon>Reichenbachiellaceae</taxon>
        <taxon>Ekhidna</taxon>
    </lineage>
</organism>
<dbReference type="OrthoDB" id="794712at2"/>
<dbReference type="EMBL" id="FZPD01000005">
    <property type="protein sequence ID" value="SNT28358.1"/>
    <property type="molecule type" value="Genomic_DNA"/>
</dbReference>
<gene>
    <name evidence="1" type="ORF">SAMN05421640_3169</name>
</gene>
<accession>A0A239LEM2</accession>
<evidence type="ECO:0000313" key="2">
    <source>
        <dbReference type="Proteomes" id="UP000198393"/>
    </source>
</evidence>
<protein>
    <submittedName>
        <fullName evidence="1">Uncharacterized protein</fullName>
    </submittedName>
</protein>
<keyword evidence="2" id="KW-1185">Reference proteome</keyword>
<reference evidence="1 2" key="1">
    <citation type="submission" date="2017-06" db="EMBL/GenBank/DDBJ databases">
        <authorList>
            <person name="Kim H.J."/>
            <person name="Triplett B.A."/>
        </authorList>
    </citation>
    <scope>NUCLEOTIDE SEQUENCE [LARGE SCALE GENOMIC DNA]</scope>
    <source>
        <strain evidence="1 2">DSM 19307</strain>
    </source>
</reference>
<dbReference type="Proteomes" id="UP000198393">
    <property type="component" value="Unassembled WGS sequence"/>
</dbReference>
<proteinExistence type="predicted"/>